<reference evidence="1" key="1">
    <citation type="journal article" date="2011" name="Plant Physiol.">
        <title>Comprehensive sequence analysis of 24,783 barley full-length cDNAs derived from 12 clone libraries.</title>
        <authorList>
            <person name="Matsumoto T."/>
            <person name="Tanaka T."/>
            <person name="Sakai H."/>
            <person name="Amano N."/>
            <person name="Kanamori H."/>
            <person name="Kurita K."/>
            <person name="Kikuta A."/>
            <person name="Kamiya K."/>
            <person name="Yamamoto M."/>
            <person name="Ikawa H."/>
            <person name="Fujii N."/>
            <person name="Hori K."/>
            <person name="Itoh T."/>
            <person name="Sato K."/>
        </authorList>
    </citation>
    <scope>NUCLEOTIDE SEQUENCE</scope>
    <source>
        <tissue evidence="1">Leaf</tissue>
    </source>
</reference>
<proteinExistence type="evidence at transcript level"/>
<sequence length="66" mass="7094">MCANHIRAKRCCTCIGTAVLPYSHGTPDLDHLDDSSRKTSTVALVPVRDEDVGSQMTSPTCAFDPT</sequence>
<name>F2D450_HORVV</name>
<evidence type="ECO:0000313" key="1">
    <source>
        <dbReference type="EMBL" id="BAJ89871.1"/>
    </source>
</evidence>
<protein>
    <submittedName>
        <fullName evidence="1">Predicted protein</fullName>
    </submittedName>
</protein>
<accession>F2D450</accession>
<dbReference type="EMBL" id="AK358659">
    <property type="protein sequence ID" value="BAJ89871.1"/>
    <property type="molecule type" value="mRNA"/>
</dbReference>
<organism evidence="1">
    <name type="scientific">Hordeum vulgare subsp. vulgare</name>
    <name type="common">Domesticated barley</name>
    <dbReference type="NCBI Taxonomy" id="112509"/>
    <lineage>
        <taxon>Eukaryota</taxon>
        <taxon>Viridiplantae</taxon>
        <taxon>Streptophyta</taxon>
        <taxon>Embryophyta</taxon>
        <taxon>Tracheophyta</taxon>
        <taxon>Spermatophyta</taxon>
        <taxon>Magnoliopsida</taxon>
        <taxon>Liliopsida</taxon>
        <taxon>Poales</taxon>
        <taxon>Poaceae</taxon>
        <taxon>BOP clade</taxon>
        <taxon>Pooideae</taxon>
        <taxon>Triticodae</taxon>
        <taxon>Triticeae</taxon>
        <taxon>Hordeinae</taxon>
        <taxon>Hordeum</taxon>
    </lineage>
</organism>
<dbReference type="AlphaFoldDB" id="F2D450"/>